<evidence type="ECO:0000313" key="4">
    <source>
        <dbReference type="Proteomes" id="UP000192738"/>
    </source>
</evidence>
<proteinExistence type="inferred from homology"/>
<dbReference type="PANTHER" id="PTHR34068:SF1">
    <property type="entry name" value="UPF0145 PROTEIN YBJQ"/>
    <property type="match status" value="1"/>
</dbReference>
<evidence type="ECO:0000256" key="2">
    <source>
        <dbReference type="HAMAP-Rule" id="MF_00338"/>
    </source>
</evidence>
<accession>A0A1W2EJL2</accession>
<dbReference type="Proteomes" id="UP000192738">
    <property type="component" value="Unassembled WGS sequence"/>
</dbReference>
<dbReference type="RefSeq" id="WP_084577945.1">
    <property type="nucleotide sequence ID" value="NZ_CP155572.1"/>
</dbReference>
<dbReference type="PANTHER" id="PTHR34068">
    <property type="entry name" value="UPF0145 PROTEIN YBJQ"/>
    <property type="match status" value="1"/>
</dbReference>
<gene>
    <name evidence="3" type="ORF">SAMN04488500_12539</name>
</gene>
<dbReference type="InterPro" id="IPR002765">
    <property type="entry name" value="UPF0145_YbjQ-like"/>
</dbReference>
<dbReference type="OrthoDB" id="9796448at2"/>
<sequence length="106" mass="11198">MIVSTTSILEGYEVREYLGVVTGEVVMGTNVIKDFLAGLSDIFGGRSNSYENSLSKGVNSVGSELKERAQAMGADAVIGVHHSMSSVGEGLMMIVIMGTAVKVQRK</sequence>
<dbReference type="SUPFAM" id="SSF117782">
    <property type="entry name" value="YbjQ-like"/>
    <property type="match status" value="1"/>
</dbReference>
<reference evidence="3 4" key="1">
    <citation type="submission" date="2017-04" db="EMBL/GenBank/DDBJ databases">
        <authorList>
            <person name="Afonso C.L."/>
            <person name="Miller P.J."/>
            <person name="Scott M.A."/>
            <person name="Spackman E."/>
            <person name="Goraichik I."/>
            <person name="Dimitrov K.M."/>
            <person name="Suarez D.L."/>
            <person name="Swayne D.E."/>
        </authorList>
    </citation>
    <scope>NUCLEOTIDE SEQUENCE [LARGE SCALE GENOMIC DNA]</scope>
    <source>
        <strain evidence="3 4">DSM 5090</strain>
    </source>
</reference>
<evidence type="ECO:0000256" key="1">
    <source>
        <dbReference type="ARBA" id="ARBA00010751"/>
    </source>
</evidence>
<dbReference type="Pfam" id="PF01906">
    <property type="entry name" value="YbjQ_1"/>
    <property type="match status" value="1"/>
</dbReference>
<evidence type="ECO:0000313" key="3">
    <source>
        <dbReference type="EMBL" id="SMD09921.1"/>
    </source>
</evidence>
<dbReference type="HAMAP" id="MF_00338">
    <property type="entry name" value="UPF0145"/>
    <property type="match status" value="1"/>
</dbReference>
<dbReference type="EMBL" id="FWXI01000025">
    <property type="protein sequence ID" value="SMD09921.1"/>
    <property type="molecule type" value="Genomic_DNA"/>
</dbReference>
<dbReference type="InterPro" id="IPR035439">
    <property type="entry name" value="UPF0145_dom_sf"/>
</dbReference>
<dbReference type="Gene3D" id="3.30.110.70">
    <property type="entry name" value="Hypothetical protein apc22750. Chain B"/>
    <property type="match status" value="1"/>
</dbReference>
<keyword evidence="4" id="KW-1185">Reference proteome</keyword>
<protein>
    <recommendedName>
        <fullName evidence="2">UPF0145 protein SAMN04488500_12539</fullName>
    </recommendedName>
</protein>
<dbReference type="AlphaFoldDB" id="A0A1W2EJL2"/>
<name>A0A1W2EJL2_9FIRM</name>
<dbReference type="STRING" id="112901.SAMN04488500_12539"/>
<comment type="similarity">
    <text evidence="1 2">Belongs to the UPF0145 family.</text>
</comment>
<organism evidence="3 4">
    <name type="scientific">Sporomusa malonica</name>
    <dbReference type="NCBI Taxonomy" id="112901"/>
    <lineage>
        <taxon>Bacteria</taxon>
        <taxon>Bacillati</taxon>
        <taxon>Bacillota</taxon>
        <taxon>Negativicutes</taxon>
        <taxon>Selenomonadales</taxon>
        <taxon>Sporomusaceae</taxon>
        <taxon>Sporomusa</taxon>
    </lineage>
</organism>